<evidence type="ECO:0000256" key="1">
    <source>
        <dbReference type="SAM" id="Phobius"/>
    </source>
</evidence>
<sequence length="177" mass="21233">MNKYNNNDLIIKELTEKIILQKKHITSIENDFIRMNENFNYQFEKYKNTINEKLNLHNIIINNFSEDIIYRIHNIDKKNNTNSNSNINNNDDKIIKRINDCDKKILIYKKDYDDKISKCDDYICDINYQLIKLKQDINDKINGLNIDNKINKNNNKNIVINICCGLLLNFLIYNLFY</sequence>
<reference evidence="2" key="1">
    <citation type="journal article" date="2020" name="Nature">
        <title>Giant virus diversity and host interactions through global metagenomics.</title>
        <authorList>
            <person name="Schulz F."/>
            <person name="Roux S."/>
            <person name="Paez-Espino D."/>
            <person name="Jungbluth S."/>
            <person name="Walsh D.A."/>
            <person name="Denef V.J."/>
            <person name="McMahon K.D."/>
            <person name="Konstantinidis K.T."/>
            <person name="Eloe-Fadrosh E.A."/>
            <person name="Kyrpides N.C."/>
            <person name="Woyke T."/>
        </authorList>
    </citation>
    <scope>NUCLEOTIDE SEQUENCE</scope>
    <source>
        <strain evidence="2">GVMAG-M-3300009151-35</strain>
    </source>
</reference>
<dbReference type="EMBL" id="MN738902">
    <property type="protein sequence ID" value="QHT30464.1"/>
    <property type="molecule type" value="Genomic_DNA"/>
</dbReference>
<keyword evidence="1" id="KW-1133">Transmembrane helix</keyword>
<dbReference type="AlphaFoldDB" id="A0A6C0EMR2"/>
<organism evidence="2">
    <name type="scientific">viral metagenome</name>
    <dbReference type="NCBI Taxonomy" id="1070528"/>
    <lineage>
        <taxon>unclassified sequences</taxon>
        <taxon>metagenomes</taxon>
        <taxon>organismal metagenomes</taxon>
    </lineage>
</organism>
<protein>
    <submittedName>
        <fullName evidence="2">Uncharacterized protein</fullName>
    </submittedName>
</protein>
<proteinExistence type="predicted"/>
<keyword evidence="1" id="KW-0472">Membrane</keyword>
<name>A0A6C0EMR2_9ZZZZ</name>
<keyword evidence="1" id="KW-0812">Transmembrane</keyword>
<feature type="transmembrane region" description="Helical" evidence="1">
    <location>
        <begin position="158"/>
        <end position="176"/>
    </location>
</feature>
<evidence type="ECO:0000313" key="2">
    <source>
        <dbReference type="EMBL" id="QHT30464.1"/>
    </source>
</evidence>
<accession>A0A6C0EMR2</accession>